<evidence type="ECO:0000313" key="12">
    <source>
        <dbReference type="EMBL" id="BDD88298.1"/>
    </source>
</evidence>
<organism evidence="12 13">
    <name type="scientific">Desulfofustis limnaeus</name>
    <dbReference type="NCBI Taxonomy" id="2740163"/>
    <lineage>
        <taxon>Bacteria</taxon>
        <taxon>Pseudomonadati</taxon>
        <taxon>Thermodesulfobacteriota</taxon>
        <taxon>Desulfobulbia</taxon>
        <taxon>Desulfobulbales</taxon>
        <taxon>Desulfocapsaceae</taxon>
        <taxon>Desulfofustis</taxon>
    </lineage>
</organism>
<dbReference type="InterPro" id="IPR001155">
    <property type="entry name" value="OxRdtase_FMN_N"/>
</dbReference>
<keyword evidence="8" id="KW-0408">Iron</keyword>
<keyword evidence="13" id="KW-1185">Reference proteome</keyword>
<keyword evidence="7" id="KW-0560">Oxidoreductase</keyword>
<evidence type="ECO:0000256" key="8">
    <source>
        <dbReference type="ARBA" id="ARBA00023004"/>
    </source>
</evidence>
<evidence type="ECO:0000256" key="7">
    <source>
        <dbReference type="ARBA" id="ARBA00023002"/>
    </source>
</evidence>
<dbReference type="RefSeq" id="WP_284151675.1">
    <property type="nucleotide sequence ID" value="NZ_AP025516.1"/>
</dbReference>
<dbReference type="PRINTS" id="PR00368">
    <property type="entry name" value="FADPNR"/>
</dbReference>
<keyword evidence="6" id="KW-0479">Metal-binding</keyword>
<gene>
    <name evidence="12" type="primary">fadH</name>
    <name evidence="12" type="ORF">DPPLL_26630</name>
</gene>
<dbReference type="SUPFAM" id="SSF51395">
    <property type="entry name" value="FMN-linked oxidoreductases"/>
    <property type="match status" value="1"/>
</dbReference>
<dbReference type="Gene3D" id="3.20.20.70">
    <property type="entry name" value="Aldolase class I"/>
    <property type="match status" value="1"/>
</dbReference>
<evidence type="ECO:0000256" key="5">
    <source>
        <dbReference type="ARBA" id="ARBA00022643"/>
    </source>
</evidence>
<keyword evidence="5" id="KW-0288">FMN</keyword>
<proteinExistence type="inferred from homology"/>
<reference evidence="12 13" key="1">
    <citation type="submission" date="2022-01" db="EMBL/GenBank/DDBJ databases">
        <title>Desulfofustis limnae sp. nov., a novel mesophilic sulfate-reducing bacterium isolated from marsh soil.</title>
        <authorList>
            <person name="Watanabe M."/>
            <person name="Takahashi A."/>
            <person name="Kojima H."/>
            <person name="Fukui M."/>
        </authorList>
    </citation>
    <scope>NUCLEOTIDE SEQUENCE [LARGE SCALE GENOMIC DNA]</scope>
    <source>
        <strain evidence="12 13">PPLL</strain>
    </source>
</reference>
<dbReference type="Gene3D" id="3.40.50.720">
    <property type="entry name" value="NAD(P)-binding Rossmann-like Domain"/>
    <property type="match status" value="1"/>
</dbReference>
<dbReference type="InterPro" id="IPR013785">
    <property type="entry name" value="Aldolase_TIM"/>
</dbReference>
<evidence type="ECO:0000313" key="13">
    <source>
        <dbReference type="Proteomes" id="UP000830055"/>
    </source>
</evidence>
<dbReference type="SUPFAM" id="SSF51905">
    <property type="entry name" value="FAD/NAD(P)-binding domain"/>
    <property type="match status" value="1"/>
</dbReference>
<dbReference type="EMBL" id="AP025516">
    <property type="protein sequence ID" value="BDD88298.1"/>
    <property type="molecule type" value="Genomic_DNA"/>
</dbReference>
<dbReference type="InterPro" id="IPR051793">
    <property type="entry name" value="NADH:flavin_oxidoreductase"/>
</dbReference>
<evidence type="ECO:0000256" key="1">
    <source>
        <dbReference type="ARBA" id="ARBA00001917"/>
    </source>
</evidence>
<dbReference type="SUPFAM" id="SSF51971">
    <property type="entry name" value="Nucleotide-binding domain"/>
    <property type="match status" value="1"/>
</dbReference>
<evidence type="ECO:0000256" key="3">
    <source>
        <dbReference type="ARBA" id="ARBA00011048"/>
    </source>
</evidence>
<dbReference type="PANTHER" id="PTHR42917:SF2">
    <property type="entry name" value="2,4-DIENOYL-COA REDUCTASE [(2E)-ENOYL-COA-PRODUCING]"/>
    <property type="match status" value="1"/>
</dbReference>
<comment type="cofactor">
    <cofactor evidence="1">
        <name>FMN</name>
        <dbReference type="ChEBI" id="CHEBI:58210"/>
    </cofactor>
</comment>
<dbReference type="Proteomes" id="UP000830055">
    <property type="component" value="Chromosome"/>
</dbReference>
<evidence type="ECO:0000256" key="2">
    <source>
        <dbReference type="ARBA" id="ARBA00001966"/>
    </source>
</evidence>
<dbReference type="Pfam" id="PF07992">
    <property type="entry name" value="Pyr_redox_2"/>
    <property type="match status" value="1"/>
</dbReference>
<evidence type="ECO:0000256" key="6">
    <source>
        <dbReference type="ARBA" id="ARBA00022723"/>
    </source>
</evidence>
<dbReference type="PANTHER" id="PTHR42917">
    <property type="entry name" value="2,4-DIENOYL-COA REDUCTASE"/>
    <property type="match status" value="1"/>
</dbReference>
<dbReference type="Gene3D" id="3.50.50.60">
    <property type="entry name" value="FAD/NAD(P)-binding domain"/>
    <property type="match status" value="1"/>
</dbReference>
<dbReference type="Pfam" id="PF00724">
    <property type="entry name" value="Oxidored_FMN"/>
    <property type="match status" value="1"/>
</dbReference>
<evidence type="ECO:0000259" key="10">
    <source>
        <dbReference type="Pfam" id="PF00724"/>
    </source>
</evidence>
<comment type="cofactor">
    <cofactor evidence="2">
        <name>[4Fe-4S] cluster</name>
        <dbReference type="ChEBI" id="CHEBI:49883"/>
    </cofactor>
</comment>
<keyword evidence="4" id="KW-0285">Flavoprotein</keyword>
<evidence type="ECO:0000256" key="4">
    <source>
        <dbReference type="ARBA" id="ARBA00022630"/>
    </source>
</evidence>
<name>A0ABN6M607_9BACT</name>
<feature type="domain" description="FAD/NAD(P)-binding" evidence="11">
    <location>
        <begin position="381"/>
        <end position="634"/>
    </location>
</feature>
<feature type="domain" description="NADH:flavin oxidoreductase/NADH oxidase N-terminal" evidence="10">
    <location>
        <begin position="11"/>
        <end position="336"/>
    </location>
</feature>
<dbReference type="InterPro" id="IPR036188">
    <property type="entry name" value="FAD/NAD-bd_sf"/>
</dbReference>
<protein>
    <submittedName>
        <fullName evidence="12">NADPH-dependent 2,4-dienoyl-CoA reductase</fullName>
    </submittedName>
</protein>
<comment type="similarity">
    <text evidence="3">In the N-terminal section; belongs to the NADH:flavin oxidoreductase/NADH oxidase family.</text>
</comment>
<dbReference type="InterPro" id="IPR023753">
    <property type="entry name" value="FAD/NAD-binding_dom"/>
</dbReference>
<accession>A0ABN6M607</accession>
<evidence type="ECO:0000256" key="9">
    <source>
        <dbReference type="ARBA" id="ARBA00023014"/>
    </source>
</evidence>
<keyword evidence="9" id="KW-0411">Iron-sulfur</keyword>
<evidence type="ECO:0000259" key="11">
    <source>
        <dbReference type="Pfam" id="PF07992"/>
    </source>
</evidence>
<sequence>MNGDQQRYPHLFRPLDLGFTELKNRILMGSMHTGLEEERHGFKRMARYYGERAAGGVGLIVTGGVAPNRAGWIAPFSIRLASPSHIGKHRLITDAVHHHDGKICLQILHAGRYGYHPLCVAPSSIKAPINRFRPRALSRRGVKSTIDDFVRCAFLARQAGYDGVEVMGSEGYLINQFIVARTNKRTDEWGGSFANRIRFPVEIVKAIRNRLGEEFIIIYRLSMLDLVRDGSTWDEVVELAQAIEKAGATIINTGIGWHEARIPTIATVVPRAGFAWVTERLRGSVSVPLVATNRINMPDVAERVLAQGCADMVSMARPFLADPEWVVKAQAGREDEINTCIACNQACLDHIFSRRTATCLVNPRACRETEAPLVKTARVKRVAVVGGGPAGLACAATAAARGHRVTLFEARSELGGQFLLAKAIPGKEEFAETLRYFRRQLALHQVEVVLGRRATIDDLRAFDEIALACGVRPRKLELPGVDQPQVFAYDQILSGRCQVGSRVAIIGTGGIGFDMAAYLLQPSSLAPSVDSFLQEWGVDRTYGAGGGLGQPSRGKPVREIHMLQRSATKPGAGLGKTTGWIHRAALKRGGVTFWTGVTYQEINDRGLVFAQGKEQRLLEVDNVIVCAGQVSEHGPAEELTAAAISFQTIGGALLAAELDAKRAIFQGVSLADSW</sequence>
<dbReference type="CDD" id="cd02930">
    <property type="entry name" value="DCR_FMN"/>
    <property type="match status" value="1"/>
</dbReference>